<dbReference type="GO" id="GO:0016853">
    <property type="term" value="F:isomerase activity"/>
    <property type="evidence" value="ECO:0007669"/>
    <property type="project" value="UniProtKB-KW"/>
</dbReference>
<dbReference type="RefSeq" id="WP_146920633.1">
    <property type="nucleotide sequence ID" value="NZ_CP042430.1"/>
</dbReference>
<dbReference type="AlphaFoldDB" id="A0A5B8U7E5"/>
<dbReference type="SUPFAM" id="SSF52096">
    <property type="entry name" value="ClpP/crotonase"/>
    <property type="match status" value="1"/>
</dbReference>
<dbReference type="InterPro" id="IPR001753">
    <property type="entry name" value="Enoyl-CoA_hydra/iso"/>
</dbReference>
<dbReference type="KEGG" id="bsol:FSW04_14985"/>
<dbReference type="InterPro" id="IPR029045">
    <property type="entry name" value="ClpP/crotonase-like_dom_sf"/>
</dbReference>
<keyword evidence="3" id="KW-1185">Reference proteome</keyword>
<evidence type="ECO:0000313" key="3">
    <source>
        <dbReference type="Proteomes" id="UP000321805"/>
    </source>
</evidence>
<sequence length="248" mass="26882">MTASYEHLVVEQEGPLMRVWLDRPEVLNALNDEILVEITDLFTGLQGTDEIRVVVLGGVGRCFSSGADLRRFPGRTTPDVPLGRRRWRGNTGLRAARAIADADPVTIARTHSHVLGGGVVLAISCDFRIGADDTILRLPEVELGAPLPWGGTPLLIREMGASRAREFVMFSTPLDAAQAREAGLLHAVVPAASLDAEVDAWVQRLLALPEESVAATKQQFRRYAAVTRLADLSETDAELGQRVTDRGA</sequence>
<keyword evidence="2" id="KW-0413">Isomerase</keyword>
<gene>
    <name evidence="2" type="ORF">FSW04_14985</name>
</gene>
<dbReference type="Gene3D" id="3.90.226.10">
    <property type="entry name" value="2-enoyl-CoA Hydratase, Chain A, domain 1"/>
    <property type="match status" value="1"/>
</dbReference>
<comment type="similarity">
    <text evidence="1">Belongs to the enoyl-CoA hydratase/isomerase family.</text>
</comment>
<dbReference type="Proteomes" id="UP000321805">
    <property type="component" value="Chromosome"/>
</dbReference>
<dbReference type="CDD" id="cd06558">
    <property type="entry name" value="crotonase-like"/>
    <property type="match status" value="1"/>
</dbReference>
<dbReference type="OrthoDB" id="5183239at2"/>
<organism evidence="2 3">
    <name type="scientific">Baekduia soli</name>
    <dbReference type="NCBI Taxonomy" id="496014"/>
    <lineage>
        <taxon>Bacteria</taxon>
        <taxon>Bacillati</taxon>
        <taxon>Actinomycetota</taxon>
        <taxon>Thermoleophilia</taxon>
        <taxon>Solirubrobacterales</taxon>
        <taxon>Baekduiaceae</taxon>
        <taxon>Baekduia</taxon>
    </lineage>
</organism>
<protein>
    <submittedName>
        <fullName evidence="2">Enoyl-CoA hydratase/isomerase family protein</fullName>
    </submittedName>
</protein>
<dbReference type="Pfam" id="PF00378">
    <property type="entry name" value="ECH_1"/>
    <property type="match status" value="1"/>
</dbReference>
<evidence type="ECO:0000256" key="1">
    <source>
        <dbReference type="ARBA" id="ARBA00005254"/>
    </source>
</evidence>
<dbReference type="PANTHER" id="PTHR42964">
    <property type="entry name" value="ENOYL-COA HYDRATASE"/>
    <property type="match status" value="1"/>
</dbReference>
<evidence type="ECO:0000313" key="2">
    <source>
        <dbReference type="EMBL" id="QEC48748.1"/>
    </source>
</evidence>
<name>A0A5B8U7E5_9ACTN</name>
<dbReference type="InterPro" id="IPR051683">
    <property type="entry name" value="Enoyl-CoA_Hydratase/Isomerase"/>
</dbReference>
<dbReference type="EMBL" id="CP042430">
    <property type="protein sequence ID" value="QEC48748.1"/>
    <property type="molecule type" value="Genomic_DNA"/>
</dbReference>
<accession>A0A5B8U7E5</accession>
<reference evidence="2 3" key="1">
    <citation type="journal article" date="2018" name="J. Microbiol.">
        <title>Baekduia soli gen. nov., sp. nov., a novel bacterium isolated from the soil of Baekdu Mountain and proposal of a novel family name, Baekduiaceae fam. nov.</title>
        <authorList>
            <person name="An D.S."/>
            <person name="Siddiqi M.Z."/>
            <person name="Kim K.H."/>
            <person name="Yu H.S."/>
            <person name="Im W.T."/>
        </authorList>
    </citation>
    <scope>NUCLEOTIDE SEQUENCE [LARGE SCALE GENOMIC DNA]</scope>
    <source>
        <strain evidence="2 3">BR7-21</strain>
    </source>
</reference>
<proteinExistence type="inferred from homology"/>
<dbReference type="PANTHER" id="PTHR42964:SF1">
    <property type="entry name" value="POLYKETIDE BIOSYNTHESIS ENOYL-COA HYDRATASE PKSH-RELATED"/>
    <property type="match status" value="1"/>
</dbReference>